<feature type="signal peptide" evidence="1">
    <location>
        <begin position="1"/>
        <end position="22"/>
    </location>
</feature>
<reference evidence="2 3" key="1">
    <citation type="submission" date="2018-11" db="EMBL/GenBank/DDBJ databases">
        <title>Genomic Encyclopedia of Type Strains, Phase IV (KMG-IV): sequencing the most valuable type-strain genomes for metagenomic binning, comparative biology and taxonomic classification.</title>
        <authorList>
            <person name="Goeker M."/>
        </authorList>
    </citation>
    <scope>NUCLEOTIDE SEQUENCE [LARGE SCALE GENOMIC DNA]</scope>
    <source>
        <strain evidence="2 3">DSM 100316</strain>
    </source>
</reference>
<dbReference type="Proteomes" id="UP000275394">
    <property type="component" value="Unassembled WGS sequence"/>
</dbReference>
<organism evidence="2 3">
    <name type="scientific">Sinobacterium caligoides</name>
    <dbReference type="NCBI Taxonomy" id="933926"/>
    <lineage>
        <taxon>Bacteria</taxon>
        <taxon>Pseudomonadati</taxon>
        <taxon>Pseudomonadota</taxon>
        <taxon>Gammaproteobacteria</taxon>
        <taxon>Cellvibrionales</taxon>
        <taxon>Spongiibacteraceae</taxon>
        <taxon>Sinobacterium</taxon>
    </lineage>
</organism>
<keyword evidence="1" id="KW-0732">Signal</keyword>
<name>A0A3N2D595_9GAMM</name>
<evidence type="ECO:0008006" key="4">
    <source>
        <dbReference type="Google" id="ProtNLM"/>
    </source>
</evidence>
<comment type="caution">
    <text evidence="2">The sequence shown here is derived from an EMBL/GenBank/DDBJ whole genome shotgun (WGS) entry which is preliminary data.</text>
</comment>
<dbReference type="Pfam" id="PF09982">
    <property type="entry name" value="LpxR"/>
    <property type="match status" value="1"/>
</dbReference>
<accession>A0A3N2D595</accession>
<dbReference type="EMBL" id="RKHR01000009">
    <property type="protein sequence ID" value="ROR94957.1"/>
    <property type="molecule type" value="Genomic_DNA"/>
</dbReference>
<evidence type="ECO:0000256" key="1">
    <source>
        <dbReference type="SAM" id="SignalP"/>
    </source>
</evidence>
<dbReference type="Gene3D" id="2.40.128.140">
    <property type="entry name" value="Outer membrane protein"/>
    <property type="match status" value="1"/>
</dbReference>
<evidence type="ECO:0000313" key="3">
    <source>
        <dbReference type="Proteomes" id="UP000275394"/>
    </source>
</evidence>
<feature type="chain" id="PRO_5018294391" description="Lipid A deacylase LpxR family protein" evidence="1">
    <location>
        <begin position="23"/>
        <end position="331"/>
    </location>
</feature>
<dbReference type="AlphaFoldDB" id="A0A3N2D595"/>
<dbReference type="RefSeq" id="WP_123714085.1">
    <property type="nucleotide sequence ID" value="NZ_RKHR01000009.1"/>
</dbReference>
<protein>
    <recommendedName>
        <fullName evidence="4">Lipid A deacylase LpxR family protein</fullName>
    </recommendedName>
</protein>
<keyword evidence="3" id="KW-1185">Reference proteome</keyword>
<dbReference type="OrthoDB" id="9776275at2"/>
<evidence type="ECO:0000313" key="2">
    <source>
        <dbReference type="EMBL" id="ROR94957.1"/>
    </source>
</evidence>
<gene>
    <name evidence="2" type="ORF">EDC56_3773</name>
</gene>
<dbReference type="InterPro" id="IPR018707">
    <property type="entry name" value="LpxR"/>
</dbReference>
<sequence length="331" mass="36139">MKQLLTPLVLPLVLLPVASSSAQDIDYFSFSLENDVLFQEDGGYTDGVVFSWGYRDQATLDENNLPRWIDWLADKAPLERDGRRYNIDYGFGQGMQTAIDITQEVPPEGDAPYAGLLLWQVGLTSYEENIADHAKLSIGIVGPASGAEQTQKFIHELIDSDKPEGWDGQLENELVFRVEGSRNWRLQSVAFDNGTEFDVIGGAGAGVGNLRSDVGAGISVRWGQGLAQSFPLSSLIPTRAGDPLAPSVGGWQVYAKLAGSWVANEIFIDGNTFKDSASVDIIHGQAYATIGGAVELGQWVLGMTVVRGTDRYETQREATRFGSFNITYEFD</sequence>
<proteinExistence type="predicted"/>
<dbReference type="InterPro" id="IPR037107">
    <property type="entry name" value="Put_OMP_sf"/>
</dbReference>